<protein>
    <submittedName>
        <fullName evidence="3">HalOD1 output domain-containing protein</fullName>
    </submittedName>
</protein>
<evidence type="ECO:0000313" key="3">
    <source>
        <dbReference type="EMBL" id="MFC4357466.1"/>
    </source>
</evidence>
<proteinExistence type="predicted"/>
<name>A0ABD5P9L8_9EURY</name>
<dbReference type="InterPro" id="IPR040624">
    <property type="entry name" value="HalOD1"/>
</dbReference>
<feature type="compositionally biased region" description="Basic and acidic residues" evidence="1">
    <location>
        <begin position="1"/>
        <end position="22"/>
    </location>
</feature>
<evidence type="ECO:0000259" key="2">
    <source>
        <dbReference type="Pfam" id="PF18545"/>
    </source>
</evidence>
<reference evidence="3 4" key="1">
    <citation type="journal article" date="2019" name="Int. J. Syst. Evol. Microbiol.">
        <title>The Global Catalogue of Microorganisms (GCM) 10K type strain sequencing project: providing services to taxonomists for standard genome sequencing and annotation.</title>
        <authorList>
            <consortium name="The Broad Institute Genomics Platform"/>
            <consortium name="The Broad Institute Genome Sequencing Center for Infectious Disease"/>
            <person name="Wu L."/>
            <person name="Ma J."/>
        </authorList>
    </citation>
    <scope>NUCLEOTIDE SEQUENCE [LARGE SCALE GENOMIC DNA]</scope>
    <source>
        <strain evidence="3 4">CGMCC 1.12553</strain>
    </source>
</reference>
<dbReference type="EMBL" id="JBHSDS010000003">
    <property type="protein sequence ID" value="MFC4357466.1"/>
    <property type="molecule type" value="Genomic_DNA"/>
</dbReference>
<feature type="domain" description="Halobacterial output" evidence="2">
    <location>
        <begin position="24"/>
        <end position="95"/>
    </location>
</feature>
<keyword evidence="4" id="KW-1185">Reference proteome</keyword>
<feature type="region of interest" description="Disordered" evidence="1">
    <location>
        <begin position="1"/>
        <end position="23"/>
    </location>
</feature>
<dbReference type="AlphaFoldDB" id="A0ABD5P9L8"/>
<sequence>MDPTDTRPTEKRTFHHEPDDGAHIGTSIAEAIAAVEGVDAGDAPSPLESVVDTDALDALFAPRNEDCTRGRGLVRFPFERHLVTVWADGTIVVEPDAVGG</sequence>
<gene>
    <name evidence="3" type="ORF">ACFO0N_05815</name>
</gene>
<evidence type="ECO:0000313" key="4">
    <source>
        <dbReference type="Proteomes" id="UP001595921"/>
    </source>
</evidence>
<accession>A0ABD5P9L8</accession>
<evidence type="ECO:0000256" key="1">
    <source>
        <dbReference type="SAM" id="MobiDB-lite"/>
    </source>
</evidence>
<dbReference type="Proteomes" id="UP001595921">
    <property type="component" value="Unassembled WGS sequence"/>
</dbReference>
<dbReference type="Pfam" id="PF18545">
    <property type="entry name" value="HalOD1"/>
    <property type="match status" value="1"/>
</dbReference>
<comment type="caution">
    <text evidence="3">The sequence shown here is derived from an EMBL/GenBank/DDBJ whole genome shotgun (WGS) entry which is preliminary data.</text>
</comment>
<organism evidence="3 4">
    <name type="scientific">Halobium salinum</name>
    <dbReference type="NCBI Taxonomy" id="1364940"/>
    <lineage>
        <taxon>Archaea</taxon>
        <taxon>Methanobacteriati</taxon>
        <taxon>Methanobacteriota</taxon>
        <taxon>Stenosarchaea group</taxon>
        <taxon>Halobacteria</taxon>
        <taxon>Halobacteriales</taxon>
        <taxon>Haloferacaceae</taxon>
        <taxon>Halobium</taxon>
    </lineage>
</organism>